<gene>
    <name evidence="1" type="ORF">VCR5J5_230026</name>
</gene>
<evidence type="ECO:0000313" key="1">
    <source>
        <dbReference type="EMBL" id="CDT26896.1"/>
    </source>
</evidence>
<dbReference type="RefSeq" id="WP_019820087.1">
    <property type="nucleotide sequence ID" value="NZ_CAWQCV010000134.1"/>
</dbReference>
<accession>A0A822MZ38</accession>
<comment type="caution">
    <text evidence="1">The sequence shown here is derived from an EMBL/GenBank/DDBJ whole genome shotgun (WGS) entry which is preliminary data.</text>
</comment>
<sequence>MTYSEYKESDLHKCVSIGAEAMVSIAKFAFKATTLLFRFFRWLVVSAYTYVMK</sequence>
<organism evidence="1 2">
    <name type="scientific">Vibrio crassostreae</name>
    <dbReference type="NCBI Taxonomy" id="246167"/>
    <lineage>
        <taxon>Bacteria</taxon>
        <taxon>Pseudomonadati</taxon>
        <taxon>Pseudomonadota</taxon>
        <taxon>Gammaproteobacteria</taxon>
        <taxon>Vibrionales</taxon>
        <taxon>Vibrionaceae</taxon>
        <taxon>Vibrio</taxon>
    </lineage>
</organism>
<reference evidence="2" key="1">
    <citation type="submission" date="2014-06" db="EMBL/GenBank/DDBJ databases">
        <authorList>
            <person name="Le Roux Frederique"/>
        </authorList>
    </citation>
    <scope>NUCLEOTIDE SEQUENCE [LARGE SCALE GENOMIC DNA]</scope>
    <source>
        <strain evidence="2">J5-5</strain>
    </source>
</reference>
<dbReference type="AlphaFoldDB" id="A0A822MZ38"/>
<evidence type="ECO:0000313" key="2">
    <source>
        <dbReference type="Proteomes" id="UP000049495"/>
    </source>
</evidence>
<dbReference type="Proteomes" id="UP000049495">
    <property type="component" value="Unassembled WGS sequence"/>
</dbReference>
<dbReference type="EMBL" id="CCJV01000082">
    <property type="protein sequence ID" value="CDT26896.1"/>
    <property type="molecule type" value="Genomic_DNA"/>
</dbReference>
<proteinExistence type="predicted"/>
<protein>
    <submittedName>
        <fullName evidence="1">Uncharacterized protein</fullName>
    </submittedName>
</protein>
<name>A0A822MZ38_9VIBR</name>
<dbReference type="GeneID" id="89591005"/>